<dbReference type="SMART" id="SM00267">
    <property type="entry name" value="GGDEF"/>
    <property type="match status" value="1"/>
</dbReference>
<dbReference type="SUPFAM" id="SSF141868">
    <property type="entry name" value="EAL domain-like"/>
    <property type="match status" value="1"/>
</dbReference>
<dbReference type="InterPro" id="IPR035919">
    <property type="entry name" value="EAL_sf"/>
</dbReference>
<evidence type="ECO:0000259" key="2">
    <source>
        <dbReference type="PROSITE" id="PS50883"/>
    </source>
</evidence>
<dbReference type="PROSITE" id="PS50887">
    <property type="entry name" value="GGDEF"/>
    <property type="match status" value="1"/>
</dbReference>
<dbReference type="OrthoDB" id="9793210at2"/>
<dbReference type="Gene3D" id="3.30.70.270">
    <property type="match status" value="1"/>
</dbReference>
<dbReference type="InterPro" id="IPR029787">
    <property type="entry name" value="Nucleotide_cyclase"/>
</dbReference>
<dbReference type="CDD" id="cd01948">
    <property type="entry name" value="EAL"/>
    <property type="match status" value="1"/>
</dbReference>
<dbReference type="Pfam" id="PF00563">
    <property type="entry name" value="EAL"/>
    <property type="match status" value="1"/>
</dbReference>
<feature type="domain" description="GGDEF" evidence="3">
    <location>
        <begin position="177"/>
        <end position="311"/>
    </location>
</feature>
<dbReference type="PANTHER" id="PTHR33121">
    <property type="entry name" value="CYCLIC DI-GMP PHOSPHODIESTERASE PDEF"/>
    <property type="match status" value="1"/>
</dbReference>
<dbReference type="PROSITE" id="PS50883">
    <property type="entry name" value="EAL"/>
    <property type="match status" value="1"/>
</dbReference>
<dbReference type="NCBIfam" id="TIGR00254">
    <property type="entry name" value="GGDEF"/>
    <property type="match status" value="1"/>
</dbReference>
<dbReference type="Gene3D" id="3.20.20.450">
    <property type="entry name" value="EAL domain"/>
    <property type="match status" value="1"/>
</dbReference>
<dbReference type="SMART" id="SM00052">
    <property type="entry name" value="EAL"/>
    <property type="match status" value="1"/>
</dbReference>
<proteinExistence type="predicted"/>
<organism evidence="4 5">
    <name type="scientific">Gluconobacter albidus</name>
    <dbReference type="NCBI Taxonomy" id="318683"/>
    <lineage>
        <taxon>Bacteria</taxon>
        <taxon>Pseudomonadati</taxon>
        <taxon>Pseudomonadota</taxon>
        <taxon>Alphaproteobacteria</taxon>
        <taxon>Acetobacterales</taxon>
        <taxon>Acetobacteraceae</taxon>
        <taxon>Gluconobacter</taxon>
    </lineage>
</organism>
<dbReference type="InterPro" id="IPR000160">
    <property type="entry name" value="GGDEF_dom"/>
</dbReference>
<name>A0A149TG92_9PROT</name>
<dbReference type="GO" id="GO:0071111">
    <property type="term" value="F:cyclic-guanylate-specific phosphodiesterase activity"/>
    <property type="evidence" value="ECO:0007669"/>
    <property type="project" value="InterPro"/>
</dbReference>
<evidence type="ECO:0000313" key="4">
    <source>
        <dbReference type="EMBL" id="KXV46586.1"/>
    </source>
</evidence>
<dbReference type="InterPro" id="IPR050706">
    <property type="entry name" value="Cyclic-di-GMP_PDE-like"/>
</dbReference>
<gene>
    <name evidence="4" type="ORF">AD945_13365</name>
</gene>
<sequence>MTGSPARDVQEKTLHEYSAPSPDSRSLLFRLLLAATGGSAVALLEIPANGIPSILQSAGSLPVALYKRDAGEMILAAEQKRNGKAFFSCPFFKDWSLIGRPIASRSDDGRSGQFLVALRLNGSSFLPTAEDSLQDVARQIAGEAMEETGKSSLPDREESLLVLQQFIERTGKLTRRAVFSLIHLNLDHLSLINERYGWDTADLILAEMIRRLKSVLPEGAFLSSIGGGHFMVLTPPGTTAVTTRTLVNAILQISSTPVPLDMGAVPFSISAGWSVYPQDAEDANQLILAARAALTEANRNGGGHERRATAELTNTYTITSNLEQDLLKAVEDDALFLKWMPIVDTESQKIVGHEALLRWMRPGHGEVAPNLFIRYAEEAGMIEALDSWSLRSACLAALRWPAPLRVCVNVSPVWLVNERLAPLVDTILTETGLPPGRLQIELSECRPFGPSDIAFRELSRVRALGVRLAIDDFGAGYSSLERLRIYPLDQIKLDRAFVQYLGEDIRADEVMYAILSLARSLNITCCAKGVETEHQMALLDANGCEEVQGYLLGAPVRDSHTPHLALT</sequence>
<accession>A0A149TG92</accession>
<protein>
    <submittedName>
        <fullName evidence="4">Diguanylate cyclase</fullName>
    </submittedName>
</protein>
<dbReference type="InterPro" id="IPR043128">
    <property type="entry name" value="Rev_trsase/Diguanyl_cyclase"/>
</dbReference>
<dbReference type="InterPro" id="IPR001633">
    <property type="entry name" value="EAL_dom"/>
</dbReference>
<dbReference type="CDD" id="cd01949">
    <property type="entry name" value="GGDEF"/>
    <property type="match status" value="1"/>
</dbReference>
<dbReference type="EMBL" id="LHZR01000112">
    <property type="protein sequence ID" value="KXV46586.1"/>
    <property type="molecule type" value="Genomic_DNA"/>
</dbReference>
<evidence type="ECO:0000259" key="3">
    <source>
        <dbReference type="PROSITE" id="PS50887"/>
    </source>
</evidence>
<dbReference type="SUPFAM" id="SSF55073">
    <property type="entry name" value="Nucleotide cyclase"/>
    <property type="match status" value="1"/>
</dbReference>
<feature type="domain" description="EAL" evidence="2">
    <location>
        <begin position="319"/>
        <end position="567"/>
    </location>
</feature>
<dbReference type="PANTHER" id="PTHR33121:SF70">
    <property type="entry name" value="SIGNALING PROTEIN YKOW"/>
    <property type="match status" value="1"/>
</dbReference>
<dbReference type="Proteomes" id="UP000075636">
    <property type="component" value="Unassembled WGS sequence"/>
</dbReference>
<dbReference type="RefSeq" id="WP_062109555.1">
    <property type="nucleotide sequence ID" value="NZ_LHZR01000112.1"/>
</dbReference>
<comment type="caution">
    <text evidence="4">The sequence shown here is derived from an EMBL/GenBank/DDBJ whole genome shotgun (WGS) entry which is preliminary data.</text>
</comment>
<evidence type="ECO:0000256" key="1">
    <source>
        <dbReference type="SAM" id="MobiDB-lite"/>
    </source>
</evidence>
<feature type="region of interest" description="Disordered" evidence="1">
    <location>
        <begin position="1"/>
        <end position="22"/>
    </location>
</feature>
<dbReference type="AlphaFoldDB" id="A0A149TG92"/>
<dbReference type="PATRIC" id="fig|318683.6.peg.2611"/>
<dbReference type="Pfam" id="PF00990">
    <property type="entry name" value="GGDEF"/>
    <property type="match status" value="1"/>
</dbReference>
<dbReference type="STRING" id="318683.A0U94_07280"/>
<reference evidence="4 5" key="1">
    <citation type="submission" date="2015-06" db="EMBL/GenBank/DDBJ databases">
        <title>Improved classification and identification of acetic acid bacteria using matrix-assisted laser desorption/ionization time-of-flight mass spectrometry; Gluconobacter nephelii and Gluconobacter uchimurae are later heterotypic synonyms of Gluconobacter japonicus and Gluconobacter oxydans, respectively.</title>
        <authorList>
            <person name="Li L."/>
            <person name="Cleenwerck I."/>
            <person name="De Vuyst L."/>
            <person name="Vandamme P."/>
        </authorList>
    </citation>
    <scope>NUCLEOTIDE SEQUENCE [LARGE SCALE GENOMIC DNA]</scope>
    <source>
        <strain evidence="4 5">LMG 1768</strain>
    </source>
</reference>
<evidence type="ECO:0000313" key="5">
    <source>
        <dbReference type="Proteomes" id="UP000075636"/>
    </source>
</evidence>